<sequence length="77" mass="8068">MVRKVRPAARVRAIVLGLLVLADGLVIGFVLRLLTVGAEGASFTGLTLFLGVPLVVLLSGLLVRAIHRIPRDDLAAG</sequence>
<feature type="transmembrane region" description="Helical" evidence="1">
    <location>
        <begin position="12"/>
        <end position="34"/>
    </location>
</feature>
<evidence type="ECO:0000256" key="1">
    <source>
        <dbReference type="SAM" id="Phobius"/>
    </source>
</evidence>
<evidence type="ECO:0000313" key="2">
    <source>
        <dbReference type="EMBL" id="CAB4922239.1"/>
    </source>
</evidence>
<dbReference type="EMBL" id="CAFBNC010000004">
    <property type="protein sequence ID" value="CAB4922239.1"/>
    <property type="molecule type" value="Genomic_DNA"/>
</dbReference>
<reference evidence="2" key="1">
    <citation type="submission" date="2020-05" db="EMBL/GenBank/DDBJ databases">
        <authorList>
            <person name="Chiriac C."/>
            <person name="Salcher M."/>
            <person name="Ghai R."/>
            <person name="Kavagutti S V."/>
        </authorList>
    </citation>
    <scope>NUCLEOTIDE SEQUENCE</scope>
</reference>
<keyword evidence="1" id="KW-0472">Membrane</keyword>
<organism evidence="2">
    <name type="scientific">freshwater metagenome</name>
    <dbReference type="NCBI Taxonomy" id="449393"/>
    <lineage>
        <taxon>unclassified sequences</taxon>
        <taxon>metagenomes</taxon>
        <taxon>ecological metagenomes</taxon>
    </lineage>
</organism>
<keyword evidence="1" id="KW-0812">Transmembrane</keyword>
<accession>A0A6J7HXV0</accession>
<proteinExistence type="predicted"/>
<gene>
    <name evidence="2" type="ORF">UFOPK3733_00140</name>
</gene>
<name>A0A6J7HXV0_9ZZZZ</name>
<dbReference type="AlphaFoldDB" id="A0A6J7HXV0"/>
<feature type="transmembrane region" description="Helical" evidence="1">
    <location>
        <begin position="40"/>
        <end position="63"/>
    </location>
</feature>
<protein>
    <submittedName>
        <fullName evidence="2">Unannotated protein</fullName>
    </submittedName>
</protein>
<keyword evidence="1" id="KW-1133">Transmembrane helix</keyword>